<organism evidence="2 3">
    <name type="scientific">Eumeta variegata</name>
    <name type="common">Bagworm moth</name>
    <name type="synonym">Eumeta japonica</name>
    <dbReference type="NCBI Taxonomy" id="151549"/>
    <lineage>
        <taxon>Eukaryota</taxon>
        <taxon>Metazoa</taxon>
        <taxon>Ecdysozoa</taxon>
        <taxon>Arthropoda</taxon>
        <taxon>Hexapoda</taxon>
        <taxon>Insecta</taxon>
        <taxon>Pterygota</taxon>
        <taxon>Neoptera</taxon>
        <taxon>Endopterygota</taxon>
        <taxon>Lepidoptera</taxon>
        <taxon>Glossata</taxon>
        <taxon>Ditrysia</taxon>
        <taxon>Tineoidea</taxon>
        <taxon>Psychidae</taxon>
        <taxon>Oiketicinae</taxon>
        <taxon>Eumeta</taxon>
    </lineage>
</organism>
<keyword evidence="3" id="KW-1185">Reference proteome</keyword>
<feature type="chain" id="PRO_5020029570" evidence="1">
    <location>
        <begin position="24"/>
        <end position="235"/>
    </location>
</feature>
<feature type="signal peptide" evidence="1">
    <location>
        <begin position="1"/>
        <end position="23"/>
    </location>
</feature>
<reference evidence="2 3" key="1">
    <citation type="journal article" date="2019" name="Commun. Biol.">
        <title>The bagworm genome reveals a unique fibroin gene that provides high tensile strength.</title>
        <authorList>
            <person name="Kono N."/>
            <person name="Nakamura H."/>
            <person name="Ohtoshi R."/>
            <person name="Tomita M."/>
            <person name="Numata K."/>
            <person name="Arakawa K."/>
        </authorList>
    </citation>
    <scope>NUCLEOTIDE SEQUENCE [LARGE SCALE GENOMIC DNA]</scope>
</reference>
<evidence type="ECO:0000313" key="2">
    <source>
        <dbReference type="EMBL" id="GBP69111.1"/>
    </source>
</evidence>
<dbReference type="EMBL" id="BGZK01001030">
    <property type="protein sequence ID" value="GBP69111.1"/>
    <property type="molecule type" value="Genomic_DNA"/>
</dbReference>
<evidence type="ECO:0000313" key="3">
    <source>
        <dbReference type="Proteomes" id="UP000299102"/>
    </source>
</evidence>
<comment type="caution">
    <text evidence="2">The sequence shown here is derived from an EMBL/GenBank/DDBJ whole genome shotgun (WGS) entry which is preliminary data.</text>
</comment>
<accession>A0A4C1XYL7</accession>
<proteinExistence type="predicted"/>
<dbReference type="AlphaFoldDB" id="A0A4C1XYL7"/>
<sequence length="235" mass="26014">MECNAHILCLALRLPIMSVGVLTAEDRVDVLNAHPGTRGPVGREESDLLLRRAYSYAYRAHSCEVLELLNFVHYIAPDQHRCASVSRPLCGDFVASLGKEVEDSQLLFWSQFSFAQQYNMDIFELCKITELAGLLNDASRVPVQDPEIQNVSASKRPSKIFCVGPWPSLIERSIDIRIFAMSAIAAFRLATFWARSDMGFPPGLRCCRGSGSQDVPSRCGSSRGRVVWEGSAAQS</sequence>
<gene>
    <name evidence="2" type="ORF">EVAR_87391_1</name>
</gene>
<evidence type="ECO:0000256" key="1">
    <source>
        <dbReference type="SAM" id="SignalP"/>
    </source>
</evidence>
<keyword evidence="1" id="KW-0732">Signal</keyword>
<name>A0A4C1XYL7_EUMVA</name>
<protein>
    <submittedName>
        <fullName evidence="2">Uncharacterized protein</fullName>
    </submittedName>
</protein>
<dbReference type="Proteomes" id="UP000299102">
    <property type="component" value="Unassembled WGS sequence"/>
</dbReference>